<protein>
    <submittedName>
        <fullName evidence="1">Uncharacterized protein</fullName>
    </submittedName>
</protein>
<comment type="caution">
    <text evidence="1">The sequence shown here is derived from an EMBL/GenBank/DDBJ whole genome shotgun (WGS) entry which is preliminary data.</text>
</comment>
<organism evidence="1 2">
    <name type="scientific">Symbiodinium microadriaticum</name>
    <name type="common">Dinoflagellate</name>
    <name type="synonym">Zooxanthella microadriatica</name>
    <dbReference type="NCBI Taxonomy" id="2951"/>
    <lineage>
        <taxon>Eukaryota</taxon>
        <taxon>Sar</taxon>
        <taxon>Alveolata</taxon>
        <taxon>Dinophyceae</taxon>
        <taxon>Suessiales</taxon>
        <taxon>Symbiodiniaceae</taxon>
        <taxon>Symbiodinium</taxon>
    </lineage>
</organism>
<proteinExistence type="predicted"/>
<name>A0A1Q9EEL8_SYMMI</name>
<sequence>MANTLEIIGGCSATTTRMILKREMERFGNVDVCHMGNRDNIEKEPPWVRFSDPKAAEAAVAPDLYYAHS</sequence>
<dbReference type="AlphaFoldDB" id="A0A1Q9EEL8"/>
<accession>A0A1Q9EEL8</accession>
<reference evidence="1 2" key="1">
    <citation type="submission" date="2016-02" db="EMBL/GenBank/DDBJ databases">
        <title>Genome analysis of coral dinoflagellate symbionts highlights evolutionary adaptations to a symbiotic lifestyle.</title>
        <authorList>
            <person name="Aranda M."/>
            <person name="Li Y."/>
            <person name="Liew Y.J."/>
            <person name="Baumgarten S."/>
            <person name="Simakov O."/>
            <person name="Wilson M."/>
            <person name="Piel J."/>
            <person name="Ashoor H."/>
            <person name="Bougouffa S."/>
            <person name="Bajic V.B."/>
            <person name="Ryu T."/>
            <person name="Ravasi T."/>
            <person name="Bayer T."/>
            <person name="Micklem G."/>
            <person name="Kim H."/>
            <person name="Bhak J."/>
            <person name="Lajeunesse T.C."/>
            <person name="Voolstra C.R."/>
        </authorList>
    </citation>
    <scope>NUCLEOTIDE SEQUENCE [LARGE SCALE GENOMIC DNA]</scope>
    <source>
        <strain evidence="1 2">CCMP2467</strain>
    </source>
</reference>
<evidence type="ECO:0000313" key="1">
    <source>
        <dbReference type="EMBL" id="OLQ05884.1"/>
    </source>
</evidence>
<dbReference type="OrthoDB" id="429032at2759"/>
<dbReference type="CDD" id="cd00590">
    <property type="entry name" value="RRM_SF"/>
    <property type="match status" value="1"/>
</dbReference>
<keyword evidence="2" id="KW-1185">Reference proteome</keyword>
<dbReference type="Proteomes" id="UP000186817">
    <property type="component" value="Unassembled WGS sequence"/>
</dbReference>
<gene>
    <name evidence="1" type="ORF">AK812_SmicGene10872</name>
</gene>
<evidence type="ECO:0000313" key="2">
    <source>
        <dbReference type="Proteomes" id="UP000186817"/>
    </source>
</evidence>
<dbReference type="EMBL" id="LSRX01000173">
    <property type="protein sequence ID" value="OLQ05884.1"/>
    <property type="molecule type" value="Genomic_DNA"/>
</dbReference>